<comment type="caution">
    <text evidence="12">The sequence shown here is derived from an EMBL/GenBank/DDBJ whole genome shotgun (WGS) entry which is preliminary data.</text>
</comment>
<comment type="pathway">
    <text evidence="2">Metabolic intermediate metabolism; pimeloyl-CoA biosynthesis; pimeloyl-CoA from pimelate: step 1/1.</text>
</comment>
<evidence type="ECO:0000256" key="9">
    <source>
        <dbReference type="ARBA" id="ARBA00022842"/>
    </source>
</evidence>
<evidence type="ECO:0000313" key="12">
    <source>
        <dbReference type="EMBL" id="EGL81519.1"/>
    </source>
</evidence>
<evidence type="ECO:0000256" key="2">
    <source>
        <dbReference type="ARBA" id="ARBA00005075"/>
    </source>
</evidence>
<keyword evidence="9" id="KW-0460">Magnesium</keyword>
<gene>
    <name evidence="12" type="ORF">CathTA2_3065</name>
</gene>
<evidence type="ECO:0000256" key="5">
    <source>
        <dbReference type="ARBA" id="ARBA00022598"/>
    </source>
</evidence>
<keyword evidence="6" id="KW-0547">Nucleotide-binding</keyword>
<comment type="subunit">
    <text evidence="3">Homodimer.</text>
</comment>
<evidence type="ECO:0000313" key="13">
    <source>
        <dbReference type="Proteomes" id="UP000010716"/>
    </source>
</evidence>
<organism evidence="12 13">
    <name type="scientific">Caldalkalibacillus thermarum (strain TA2.A1)</name>
    <dbReference type="NCBI Taxonomy" id="986075"/>
    <lineage>
        <taxon>Bacteria</taxon>
        <taxon>Bacillati</taxon>
        <taxon>Bacillota</taxon>
        <taxon>Bacilli</taxon>
        <taxon>Bacillales</taxon>
        <taxon>Bacillaceae</taxon>
        <taxon>Caldalkalibacillus</taxon>
    </lineage>
</organism>
<comment type="cofactor">
    <cofactor evidence="1">
        <name>Mg(2+)</name>
        <dbReference type="ChEBI" id="CHEBI:18420"/>
    </cofactor>
</comment>
<name>F5LAY0_CALTT</name>
<evidence type="ECO:0000256" key="8">
    <source>
        <dbReference type="ARBA" id="ARBA00022840"/>
    </source>
</evidence>
<keyword evidence="7" id="KW-0093">Biotin biosynthesis</keyword>
<accession>F5LAY0</accession>
<evidence type="ECO:0000256" key="7">
    <source>
        <dbReference type="ARBA" id="ARBA00022756"/>
    </source>
</evidence>
<proteinExistence type="predicted"/>
<reference evidence="12 13" key="1">
    <citation type="journal article" date="2011" name="J. Bacteriol.">
        <title>Draft genome sequence of the thermoalkaliphilic Caldalkalibacillus thermarum strain TA2.A1.</title>
        <authorList>
            <person name="Kalamorz F."/>
            <person name="Keis S."/>
            <person name="McMillan D.G."/>
            <person name="Olsson K."/>
            <person name="Stanton J.A."/>
            <person name="Stockwell P."/>
            <person name="Black M.A."/>
            <person name="Klingeman D.M."/>
            <person name="Land M.L."/>
            <person name="Han C.S."/>
            <person name="Martin S.L."/>
            <person name="Becher S.A."/>
            <person name="Peddie C.J."/>
            <person name="Morgan H.W."/>
            <person name="Matthies D."/>
            <person name="Preiss L."/>
            <person name="Meier T."/>
            <person name="Brown S.D."/>
            <person name="Cook G.M."/>
        </authorList>
    </citation>
    <scope>NUCLEOTIDE SEQUENCE [LARGE SCALE GENOMIC DNA]</scope>
    <source>
        <strain evidence="12 13">TA2.A1</strain>
    </source>
</reference>
<dbReference type="InterPro" id="IPR005499">
    <property type="entry name" value="BioW"/>
</dbReference>
<evidence type="ECO:0000256" key="10">
    <source>
        <dbReference type="ARBA" id="ARBA00049553"/>
    </source>
</evidence>
<dbReference type="EC" id="6.2.1.14" evidence="4 11"/>
<comment type="catalytic activity">
    <reaction evidence="10">
        <text>heptanedioate + ATP + CoA = 6-carboxyhexanoyl-CoA + AMP + diphosphate</text>
        <dbReference type="Rhea" id="RHEA:14781"/>
        <dbReference type="ChEBI" id="CHEBI:30616"/>
        <dbReference type="ChEBI" id="CHEBI:33019"/>
        <dbReference type="ChEBI" id="CHEBI:36165"/>
        <dbReference type="ChEBI" id="CHEBI:57287"/>
        <dbReference type="ChEBI" id="CHEBI:57360"/>
        <dbReference type="ChEBI" id="CHEBI:456215"/>
        <dbReference type="EC" id="6.2.1.14"/>
    </reaction>
</comment>
<dbReference type="GO" id="GO:0009102">
    <property type="term" value="P:biotin biosynthetic process"/>
    <property type="evidence" value="ECO:0007669"/>
    <property type="project" value="UniProtKB-UniRule"/>
</dbReference>
<keyword evidence="5 12" id="KW-0436">Ligase</keyword>
<evidence type="ECO:0000256" key="11">
    <source>
        <dbReference type="NCBIfam" id="TIGR01204"/>
    </source>
</evidence>
<evidence type="ECO:0000256" key="4">
    <source>
        <dbReference type="ARBA" id="ARBA00012984"/>
    </source>
</evidence>
<protein>
    <recommendedName>
        <fullName evidence="4 11">6-carboxyhexanoate--CoA ligase</fullName>
        <ecNumber evidence="4 11">6.2.1.14</ecNumber>
    </recommendedName>
</protein>
<evidence type="ECO:0000256" key="3">
    <source>
        <dbReference type="ARBA" id="ARBA00011738"/>
    </source>
</evidence>
<dbReference type="GO" id="GO:0042410">
    <property type="term" value="F:6-carboxyhexanoate-CoA ligase activity"/>
    <property type="evidence" value="ECO:0007669"/>
    <property type="project" value="UniProtKB-UniRule"/>
</dbReference>
<dbReference type="NCBIfam" id="TIGR01204">
    <property type="entry name" value="bioW"/>
    <property type="match status" value="1"/>
</dbReference>
<dbReference type="AlphaFoldDB" id="F5LAY0"/>
<dbReference type="GO" id="GO:0005524">
    <property type="term" value="F:ATP binding"/>
    <property type="evidence" value="ECO:0007669"/>
    <property type="project" value="UniProtKB-KW"/>
</dbReference>
<keyword evidence="8" id="KW-0067">ATP-binding</keyword>
<evidence type="ECO:0000256" key="1">
    <source>
        <dbReference type="ARBA" id="ARBA00001946"/>
    </source>
</evidence>
<dbReference type="EMBL" id="AFCE01000165">
    <property type="protein sequence ID" value="EGL81519.1"/>
    <property type="molecule type" value="Genomic_DNA"/>
</dbReference>
<dbReference type="Pfam" id="PF03744">
    <property type="entry name" value="BioW"/>
    <property type="match status" value="1"/>
</dbReference>
<dbReference type="Proteomes" id="UP000010716">
    <property type="component" value="Unassembled WGS sequence"/>
</dbReference>
<dbReference type="eggNOG" id="COG1424">
    <property type="taxonomic scope" value="Bacteria"/>
</dbReference>
<evidence type="ECO:0000256" key="6">
    <source>
        <dbReference type="ARBA" id="ARBA00022741"/>
    </source>
</evidence>
<sequence>MDKASNHSRGPFDFLNLIVEAIPWEELKLLPPLPVQTEQVASVKAGRDLALTLLGKCGVSPAAGKTGLQLIQSMGHVRGAVVLDAHTGERLDDQGDRGVRVSRLDWRPGSYERWLDLHPGLTNPRTKEALALATKVSAAPGAVAELCWSDDPDYVTGYVAGPHLGYCRITRLKSPGEEHGGRVFFIHRSVDLDAYLTFLEQTPVWIGWED</sequence>
<dbReference type="UniPathway" id="UPA00999">
    <property type="reaction ID" value="UER00351"/>
</dbReference>